<feature type="compositionally biased region" description="Basic and acidic residues" evidence="1">
    <location>
        <begin position="61"/>
        <end position="76"/>
    </location>
</feature>
<evidence type="ECO:0000313" key="3">
    <source>
        <dbReference type="Proteomes" id="UP000315128"/>
    </source>
</evidence>
<accession>A0A514Z6C7</accession>
<dbReference type="Proteomes" id="UP000315128">
    <property type="component" value="Chromosome"/>
</dbReference>
<organism evidence="2 3">
    <name type="scientific">Lactococcus protaetiae</name>
    <dbReference type="NCBI Taxonomy" id="2592653"/>
    <lineage>
        <taxon>Bacteria</taxon>
        <taxon>Bacillati</taxon>
        <taxon>Bacillota</taxon>
        <taxon>Bacilli</taxon>
        <taxon>Lactobacillales</taxon>
        <taxon>Streptococcaceae</taxon>
        <taxon>Lactococcus</taxon>
    </lineage>
</organism>
<feature type="compositionally biased region" description="Basic and acidic residues" evidence="1">
    <location>
        <begin position="9"/>
        <end position="53"/>
    </location>
</feature>
<dbReference type="RefSeq" id="WP_142765777.1">
    <property type="nucleotide sequence ID" value="NZ_CP041356.1"/>
</dbReference>
<proteinExistence type="predicted"/>
<name>A0A514Z6C7_9LACT</name>
<evidence type="ECO:0000313" key="2">
    <source>
        <dbReference type="EMBL" id="QDK70144.1"/>
    </source>
</evidence>
<gene>
    <name evidence="2" type="ORF">FLP15_01825</name>
</gene>
<protein>
    <submittedName>
        <fullName evidence="2">Uncharacterized protein</fullName>
    </submittedName>
</protein>
<reference evidence="2 3" key="1">
    <citation type="submission" date="2019-07" db="EMBL/GenBank/DDBJ databases">
        <title>Genome sequencing of KACC 19320.</title>
        <authorList>
            <person name="Heo J."/>
            <person name="Kim S.-J."/>
            <person name="Kim J.-S."/>
            <person name="Hong S.-B."/>
            <person name="Kwon S.-W."/>
        </authorList>
    </citation>
    <scope>NUCLEOTIDE SEQUENCE [LARGE SCALE GENOMIC DNA]</scope>
    <source>
        <strain evidence="2 3">KACC 19320</strain>
    </source>
</reference>
<evidence type="ECO:0000256" key="1">
    <source>
        <dbReference type="SAM" id="MobiDB-lite"/>
    </source>
</evidence>
<dbReference type="KEGG" id="lack:FLP15_01825"/>
<dbReference type="AlphaFoldDB" id="A0A514Z6C7"/>
<keyword evidence="3" id="KW-1185">Reference proteome</keyword>
<dbReference type="EMBL" id="CP041356">
    <property type="protein sequence ID" value="QDK70144.1"/>
    <property type="molecule type" value="Genomic_DNA"/>
</dbReference>
<feature type="region of interest" description="Disordered" evidence="1">
    <location>
        <begin position="105"/>
        <end position="124"/>
    </location>
</feature>
<feature type="compositionally biased region" description="Basic and acidic residues" evidence="1">
    <location>
        <begin position="110"/>
        <end position="123"/>
    </location>
</feature>
<sequence length="168" mass="19702">MRTMLNPNETKKKQEQAAKRKARFEQRFEKQRKKAEAFKNKQASETKQQRANEKVAPYNDMKQENPRTDKGKTLKELKQQADQKVEQEKKMAQIRPAAERFAKNTQAVYEKSHQSSETKENKLVKSAKIKGEQQQAAYKMAHRFESQMPRFLSTQQSSKTNNPFIVPK</sequence>
<feature type="region of interest" description="Disordered" evidence="1">
    <location>
        <begin position="1"/>
        <end position="76"/>
    </location>
</feature>